<dbReference type="RefSeq" id="WP_275232651.1">
    <property type="nucleotide sequence ID" value="NZ_JARDXE010000023.1"/>
</dbReference>
<accession>A0AAW6LPG5</accession>
<dbReference type="EMBL" id="JARDXE010000023">
    <property type="protein sequence ID" value="MDE8648919.1"/>
    <property type="molecule type" value="Genomic_DNA"/>
</dbReference>
<evidence type="ECO:0000313" key="2">
    <source>
        <dbReference type="EMBL" id="MDE8648919.1"/>
    </source>
</evidence>
<evidence type="ECO:0000256" key="1">
    <source>
        <dbReference type="SAM" id="Phobius"/>
    </source>
</evidence>
<dbReference type="AlphaFoldDB" id="A0AAW6LPG5"/>
<keyword evidence="1" id="KW-0812">Transmembrane</keyword>
<feature type="transmembrane region" description="Helical" evidence="1">
    <location>
        <begin position="20"/>
        <end position="38"/>
    </location>
</feature>
<dbReference type="Proteomes" id="UP001217325">
    <property type="component" value="Unassembled WGS sequence"/>
</dbReference>
<proteinExistence type="predicted"/>
<protein>
    <recommendedName>
        <fullName evidence="4">DUF4307 domain-containing protein</fullName>
    </recommendedName>
</protein>
<keyword evidence="1" id="KW-1133">Transmembrane helix</keyword>
<organism evidence="2 3">
    <name type="scientific">Rhodococcus qingshengii</name>
    <dbReference type="NCBI Taxonomy" id="334542"/>
    <lineage>
        <taxon>Bacteria</taxon>
        <taxon>Bacillati</taxon>
        <taxon>Actinomycetota</taxon>
        <taxon>Actinomycetes</taxon>
        <taxon>Mycobacteriales</taxon>
        <taxon>Nocardiaceae</taxon>
        <taxon>Rhodococcus</taxon>
        <taxon>Rhodococcus erythropolis group</taxon>
    </lineage>
</organism>
<sequence length="115" mass="12781">MTLDREGGESEISAFKKASPYLVILSIIGALFLIFSMLTNERSSTEARCEVRYVVHPEWYENKEPVAIVTSCGILNTGDEDLADSLIIGGLYSFELRDVTVGQNARRHIVKATLE</sequence>
<evidence type="ECO:0000313" key="3">
    <source>
        <dbReference type="Proteomes" id="UP001217325"/>
    </source>
</evidence>
<gene>
    <name evidence="2" type="ORF">PXH69_28510</name>
</gene>
<reference evidence="2" key="1">
    <citation type="submission" date="2023-02" db="EMBL/GenBank/DDBJ databases">
        <title>A novel hydrolase synthesized by Rhodococcus erythropolis HQ is responsible for the detoxification of Zearalenone.</title>
        <authorList>
            <person name="Hu J."/>
            <person name="Xu J."/>
        </authorList>
    </citation>
    <scope>NUCLEOTIDE SEQUENCE</scope>
    <source>
        <strain evidence="2">HQ</strain>
    </source>
</reference>
<name>A0AAW6LPG5_RHOSG</name>
<keyword evidence="1" id="KW-0472">Membrane</keyword>
<comment type="caution">
    <text evidence="2">The sequence shown here is derived from an EMBL/GenBank/DDBJ whole genome shotgun (WGS) entry which is preliminary data.</text>
</comment>
<evidence type="ECO:0008006" key="4">
    <source>
        <dbReference type="Google" id="ProtNLM"/>
    </source>
</evidence>